<comment type="caution">
    <text evidence="1">The sequence shown here is derived from an EMBL/GenBank/DDBJ whole genome shotgun (WGS) entry which is preliminary data.</text>
</comment>
<keyword evidence="2" id="KW-1185">Reference proteome</keyword>
<dbReference type="EMBL" id="CAJVQA010009856">
    <property type="protein sequence ID" value="CAG8690581.1"/>
    <property type="molecule type" value="Genomic_DNA"/>
</dbReference>
<dbReference type="AlphaFoldDB" id="A0A9N9ERL3"/>
<reference evidence="1" key="1">
    <citation type="submission" date="2021-06" db="EMBL/GenBank/DDBJ databases">
        <authorList>
            <person name="Kallberg Y."/>
            <person name="Tangrot J."/>
            <person name="Rosling A."/>
        </authorList>
    </citation>
    <scope>NUCLEOTIDE SEQUENCE</scope>
    <source>
        <strain evidence="1">FL966</strain>
    </source>
</reference>
<evidence type="ECO:0000313" key="1">
    <source>
        <dbReference type="EMBL" id="CAG8690581.1"/>
    </source>
</evidence>
<proteinExistence type="predicted"/>
<organism evidence="1 2">
    <name type="scientific">Cetraspora pellucida</name>
    <dbReference type="NCBI Taxonomy" id="1433469"/>
    <lineage>
        <taxon>Eukaryota</taxon>
        <taxon>Fungi</taxon>
        <taxon>Fungi incertae sedis</taxon>
        <taxon>Mucoromycota</taxon>
        <taxon>Glomeromycotina</taxon>
        <taxon>Glomeromycetes</taxon>
        <taxon>Diversisporales</taxon>
        <taxon>Gigasporaceae</taxon>
        <taxon>Cetraspora</taxon>
    </lineage>
</organism>
<accession>A0A9N9ERL3</accession>
<gene>
    <name evidence="1" type="ORF">CPELLU_LOCUS11273</name>
</gene>
<protein>
    <submittedName>
        <fullName evidence="1">16894_t:CDS:1</fullName>
    </submittedName>
</protein>
<evidence type="ECO:0000313" key="2">
    <source>
        <dbReference type="Proteomes" id="UP000789759"/>
    </source>
</evidence>
<dbReference type="Proteomes" id="UP000789759">
    <property type="component" value="Unassembled WGS sequence"/>
</dbReference>
<sequence>MWYTYDETIYEIGIQASAQTNEIGVQVNKKTHKIKDLKKQLKYTYDYIVESWDHIQEINK</sequence>
<dbReference type="OrthoDB" id="2448326at2759"/>
<name>A0A9N9ERL3_9GLOM</name>
<feature type="non-terminal residue" evidence="1">
    <location>
        <position position="1"/>
    </location>
</feature>